<feature type="compositionally biased region" description="Low complexity" evidence="1">
    <location>
        <begin position="41"/>
        <end position="50"/>
    </location>
</feature>
<evidence type="ECO:0000313" key="2">
    <source>
        <dbReference type="EMBL" id="KAK3262675.1"/>
    </source>
</evidence>
<comment type="caution">
    <text evidence="2">The sequence shown here is derived from an EMBL/GenBank/DDBJ whole genome shotgun (WGS) entry which is preliminary data.</text>
</comment>
<evidence type="ECO:0000313" key="3">
    <source>
        <dbReference type="Proteomes" id="UP001190700"/>
    </source>
</evidence>
<feature type="compositionally biased region" description="Acidic residues" evidence="1">
    <location>
        <begin position="88"/>
        <end position="103"/>
    </location>
</feature>
<evidence type="ECO:0000256" key="1">
    <source>
        <dbReference type="SAM" id="MobiDB-lite"/>
    </source>
</evidence>
<name>A0AAE0FN04_9CHLO</name>
<sequence>MLHLVADSHSLKDGDGLPSDAWVTGIYSKMLPCSPPEFVGSLPDLESSSDSDCERNAGSLPDLESASNSDSDSDTGSLPALGSSSDTGSDDGCEYYATDDDASSDGGAGSLPNFESFSGSGDGSLPSDVWASGMHFACVVGTELVVLDVERPEVACGLRTSYPGSSPSGSKSAFLDSGATKHIFNSVEVFGNHYDASACETFAVVQSRSVDFVGSGTVTFAKLDIQSERMVGLQFLGAHCIPGQSFSLVSVVALEDAGFLVDFGATQISKGGAVFSFSRIGNQFIICEDGTDTMDTYLACAIHHGNDTKRDKSDWKFDDTEPHFNPPWTIPT</sequence>
<dbReference type="EMBL" id="LGRX02016029">
    <property type="protein sequence ID" value="KAK3262675.1"/>
    <property type="molecule type" value="Genomic_DNA"/>
</dbReference>
<proteinExistence type="predicted"/>
<feature type="compositionally biased region" description="Polar residues" evidence="1">
    <location>
        <begin position="65"/>
        <end position="76"/>
    </location>
</feature>
<feature type="region of interest" description="Disordered" evidence="1">
    <location>
        <begin position="38"/>
        <end position="115"/>
    </location>
</feature>
<accession>A0AAE0FN04</accession>
<dbReference type="AlphaFoldDB" id="A0AAE0FN04"/>
<keyword evidence="3" id="KW-1185">Reference proteome</keyword>
<reference evidence="2 3" key="1">
    <citation type="journal article" date="2015" name="Genome Biol. Evol.">
        <title>Comparative Genomics of a Bacterivorous Green Alga Reveals Evolutionary Causalities and Consequences of Phago-Mixotrophic Mode of Nutrition.</title>
        <authorList>
            <person name="Burns J.A."/>
            <person name="Paasch A."/>
            <person name="Narechania A."/>
            <person name="Kim E."/>
        </authorList>
    </citation>
    <scope>NUCLEOTIDE SEQUENCE [LARGE SCALE GENOMIC DNA]</scope>
    <source>
        <strain evidence="2 3">PLY_AMNH</strain>
    </source>
</reference>
<gene>
    <name evidence="2" type="ORF">CYMTET_28483</name>
</gene>
<protein>
    <submittedName>
        <fullName evidence="2">Uncharacterized protein</fullName>
    </submittedName>
</protein>
<dbReference type="Proteomes" id="UP001190700">
    <property type="component" value="Unassembled WGS sequence"/>
</dbReference>
<organism evidence="2 3">
    <name type="scientific">Cymbomonas tetramitiformis</name>
    <dbReference type="NCBI Taxonomy" id="36881"/>
    <lineage>
        <taxon>Eukaryota</taxon>
        <taxon>Viridiplantae</taxon>
        <taxon>Chlorophyta</taxon>
        <taxon>Pyramimonadophyceae</taxon>
        <taxon>Pyramimonadales</taxon>
        <taxon>Pyramimonadaceae</taxon>
        <taxon>Cymbomonas</taxon>
    </lineage>
</organism>